<evidence type="ECO:0000256" key="2">
    <source>
        <dbReference type="SAM" id="Phobius"/>
    </source>
</evidence>
<name>A0A5P2D054_STRVZ</name>
<feature type="transmembrane region" description="Helical" evidence="2">
    <location>
        <begin position="30"/>
        <end position="51"/>
    </location>
</feature>
<keyword evidence="2" id="KW-0472">Membrane</keyword>
<feature type="region of interest" description="Disordered" evidence="1">
    <location>
        <begin position="1"/>
        <end position="24"/>
    </location>
</feature>
<sequence>MSRTGRLTEATQGSATPDTKTREGNMRTRIWASGIALGAALLVGGTTAATAQTAPAAASVAVVPADEVFIGYYPSSTACHIAGSSMSDDYTCIRKGTRWALYIYV</sequence>
<keyword evidence="2" id="KW-1133">Transmembrane helix</keyword>
<dbReference type="Proteomes" id="UP000325211">
    <property type="component" value="Chromosome"/>
</dbReference>
<keyword evidence="2" id="KW-0812">Transmembrane</keyword>
<proteinExistence type="predicted"/>
<reference evidence="3 4" key="1">
    <citation type="submission" date="2018-05" db="EMBL/GenBank/DDBJ databases">
        <title>Streptomyces venezuelae.</title>
        <authorList>
            <person name="Kim W."/>
            <person name="Lee N."/>
            <person name="Cho B.-K."/>
        </authorList>
    </citation>
    <scope>NUCLEOTIDE SEQUENCE [LARGE SCALE GENOMIC DNA]</scope>
    <source>
        <strain evidence="3 4">ATCC 21782</strain>
    </source>
</reference>
<dbReference type="AlphaFoldDB" id="A0A5P2D054"/>
<dbReference type="EMBL" id="CP029190">
    <property type="protein sequence ID" value="QES46751.1"/>
    <property type="molecule type" value="Genomic_DNA"/>
</dbReference>
<feature type="compositionally biased region" description="Polar residues" evidence="1">
    <location>
        <begin position="1"/>
        <end position="18"/>
    </location>
</feature>
<evidence type="ECO:0000313" key="3">
    <source>
        <dbReference type="EMBL" id="QES46751.1"/>
    </source>
</evidence>
<gene>
    <name evidence="3" type="ORF">DEJ50_01645</name>
</gene>
<organism evidence="3 4">
    <name type="scientific">Streptomyces venezuelae</name>
    <dbReference type="NCBI Taxonomy" id="54571"/>
    <lineage>
        <taxon>Bacteria</taxon>
        <taxon>Bacillati</taxon>
        <taxon>Actinomycetota</taxon>
        <taxon>Actinomycetes</taxon>
        <taxon>Kitasatosporales</taxon>
        <taxon>Streptomycetaceae</taxon>
        <taxon>Streptomyces</taxon>
    </lineage>
</organism>
<evidence type="ECO:0000313" key="4">
    <source>
        <dbReference type="Proteomes" id="UP000325211"/>
    </source>
</evidence>
<protein>
    <submittedName>
        <fullName evidence="3">Uncharacterized protein</fullName>
    </submittedName>
</protein>
<evidence type="ECO:0000256" key="1">
    <source>
        <dbReference type="SAM" id="MobiDB-lite"/>
    </source>
</evidence>
<accession>A0A5P2D054</accession>